<protein>
    <submittedName>
        <fullName evidence="2">Uncharacterized protein</fullName>
    </submittedName>
</protein>
<dbReference type="AlphaFoldDB" id="A0A2I1DVK3"/>
<evidence type="ECO:0000313" key="3">
    <source>
        <dbReference type="EMBL" id="PKC74966.1"/>
    </source>
</evidence>
<reference evidence="3 4" key="4">
    <citation type="submission" date="2017-10" db="EMBL/GenBank/DDBJ databases">
        <title>Genome analyses suggest a sexual origin of heterokaryosis in a supposedly ancient asexual fungus.</title>
        <authorList>
            <person name="Corradi N."/>
            <person name="Sedzielewska K."/>
            <person name="Noel J."/>
            <person name="Charron P."/>
            <person name="Farinelli L."/>
            <person name="Marton T."/>
            <person name="Kruger M."/>
            <person name="Pelin A."/>
            <person name="Brachmann A."/>
            <person name="Corradi N."/>
        </authorList>
    </citation>
    <scope>NUCLEOTIDE SEQUENCE [LARGE SCALE GENOMIC DNA]</scope>
    <source>
        <strain evidence="3 4">A1</strain>
    </source>
</reference>
<dbReference type="VEuPathDB" id="FungiDB:RhiirA1_449377"/>
<dbReference type="EMBL" id="LLXJ01001339">
    <property type="protein sequence ID" value="PKC02668.1"/>
    <property type="molecule type" value="Genomic_DNA"/>
</dbReference>
<reference evidence="3 4" key="3">
    <citation type="submission" date="2017-10" db="EMBL/GenBank/DDBJ databases">
        <title>Extensive intraspecific genome diversity in a model arbuscular mycorrhizal fungus.</title>
        <authorList>
            <person name="Chen E.C.H."/>
            <person name="Morin E."/>
            <person name="Baudet D."/>
            <person name="Noel J."/>
            <person name="Ndikumana S."/>
            <person name="Charron P."/>
            <person name="St-Onge C."/>
            <person name="Giorgi J."/>
            <person name="Grigoriev I.V."/>
            <person name="Roux C."/>
            <person name="Martin F.M."/>
            <person name="Corradi N."/>
        </authorList>
    </citation>
    <scope>NUCLEOTIDE SEQUENCE [LARGE SCALE GENOMIC DNA]</scope>
    <source>
        <strain evidence="3 4">A1</strain>
    </source>
</reference>
<proteinExistence type="predicted"/>
<dbReference type="VEuPathDB" id="FungiDB:RhiirFUN_023766"/>
<organism evidence="2 5">
    <name type="scientific">Rhizophagus irregularis</name>
    <dbReference type="NCBI Taxonomy" id="588596"/>
    <lineage>
        <taxon>Eukaryota</taxon>
        <taxon>Fungi</taxon>
        <taxon>Fungi incertae sedis</taxon>
        <taxon>Mucoromycota</taxon>
        <taxon>Glomeromycotina</taxon>
        <taxon>Glomeromycetes</taxon>
        <taxon>Glomerales</taxon>
        <taxon>Glomeraceae</taxon>
        <taxon>Rhizophagus</taxon>
    </lineage>
</organism>
<dbReference type="OrthoDB" id="2442931at2759"/>
<evidence type="ECO:0000313" key="4">
    <source>
        <dbReference type="Proteomes" id="UP000232688"/>
    </source>
</evidence>
<dbReference type="Proteomes" id="UP000232722">
    <property type="component" value="Unassembled WGS sequence"/>
</dbReference>
<name>A0A2I1DVK3_9GLOM</name>
<dbReference type="VEuPathDB" id="FungiDB:FUN_004155"/>
<evidence type="ECO:0000256" key="1">
    <source>
        <dbReference type="SAM" id="MobiDB-lite"/>
    </source>
</evidence>
<sequence length="134" mass="16058">MEWEYIRVEVVKEIKSEQDLKDTEEFKSWGMKTNNFLMLSQRIISLAEQSEILREYTTLNDDFKKRPKDENCKQDEKEVGEKRPVLESPKTRQSNKPEEKRRREGKNWHLATLAPYNRSHVISRKKFFPITNVG</sequence>
<dbReference type="EMBL" id="LLXH01000036">
    <property type="protein sequence ID" value="PKC74966.1"/>
    <property type="molecule type" value="Genomic_DNA"/>
</dbReference>
<gene>
    <name evidence="3" type="ORF">RhiirA1_449377</name>
    <name evidence="2" type="ORF">RhiirA5_424907</name>
</gene>
<comment type="caution">
    <text evidence="2">The sequence shown here is derived from an EMBL/GenBank/DDBJ whole genome shotgun (WGS) entry which is preliminary data.</text>
</comment>
<reference evidence="2 5" key="1">
    <citation type="submission" date="2016-04" db="EMBL/GenBank/DDBJ databases">
        <title>Genome analyses suggest a sexual origin of heterokaryosis in a supposedly ancient asexual fungus.</title>
        <authorList>
            <person name="Ropars J."/>
            <person name="Sedzielewska K."/>
            <person name="Noel J."/>
            <person name="Charron P."/>
            <person name="Farinelli L."/>
            <person name="Marton T."/>
            <person name="Kruger M."/>
            <person name="Pelin A."/>
            <person name="Brachmann A."/>
            <person name="Corradi N."/>
        </authorList>
    </citation>
    <scope>NUCLEOTIDE SEQUENCE [LARGE SCALE GENOMIC DNA]</scope>
    <source>
        <strain evidence="2 5">A5</strain>
    </source>
</reference>
<evidence type="ECO:0000313" key="5">
    <source>
        <dbReference type="Proteomes" id="UP000232722"/>
    </source>
</evidence>
<reference evidence="2 5" key="2">
    <citation type="submission" date="2017-09" db="EMBL/GenBank/DDBJ databases">
        <title>Extensive intraspecific genome diversity in a model arbuscular mycorrhizal fungus.</title>
        <authorList>
            <person name="Chen E.C."/>
            <person name="Morin E."/>
            <person name="Beaudet D."/>
            <person name="Noel J."/>
            <person name="Ndikumana S."/>
            <person name="Charron P."/>
            <person name="St-Onge C."/>
            <person name="Giorgi J."/>
            <person name="Grigoriev I.V."/>
            <person name="Roux C."/>
            <person name="Martin F.M."/>
            <person name="Corradi N."/>
        </authorList>
    </citation>
    <scope>NUCLEOTIDE SEQUENCE [LARGE SCALE GENOMIC DNA]</scope>
    <source>
        <strain evidence="2 5">A5</strain>
    </source>
</reference>
<evidence type="ECO:0000313" key="2">
    <source>
        <dbReference type="EMBL" id="PKC02668.1"/>
    </source>
</evidence>
<feature type="compositionally biased region" description="Basic and acidic residues" evidence="1">
    <location>
        <begin position="95"/>
        <end position="107"/>
    </location>
</feature>
<feature type="compositionally biased region" description="Basic and acidic residues" evidence="1">
    <location>
        <begin position="63"/>
        <end position="85"/>
    </location>
</feature>
<feature type="region of interest" description="Disordered" evidence="1">
    <location>
        <begin position="63"/>
        <end position="110"/>
    </location>
</feature>
<dbReference type="Proteomes" id="UP000232688">
    <property type="component" value="Unassembled WGS sequence"/>
</dbReference>
<accession>A0A2I1DVK3</accession>